<dbReference type="AlphaFoldDB" id="A0A0H3NGF5"/>
<evidence type="ECO:0000313" key="2">
    <source>
        <dbReference type="EMBL" id="CBW18746.1"/>
    </source>
</evidence>
<accession>A0A0H3NGF5</accession>
<evidence type="ECO:0000256" key="1">
    <source>
        <dbReference type="SAM" id="MobiDB-lite"/>
    </source>
</evidence>
<keyword evidence="3" id="KW-1185">Reference proteome</keyword>
<protein>
    <submittedName>
        <fullName evidence="2">Predicted bacteriophage protein</fullName>
    </submittedName>
</protein>
<reference evidence="3" key="1">
    <citation type="journal article" date="2012" name="Proc. Natl. Acad. Sci. U.S.A.">
        <title>The transcriptional landscape and small RNAs of Salmonella enterica serovar Typhimurium.</title>
        <authorList>
            <person name="Kroger C."/>
            <person name="Dillon S.C."/>
            <person name="Cameron A.D."/>
            <person name="Papenfort K."/>
            <person name="Sivasankaran S.K."/>
            <person name="Hokamp K."/>
            <person name="Chao Y."/>
            <person name="Sittka A."/>
            <person name="Hebrard M."/>
            <person name="Handler K."/>
            <person name="Colgan A."/>
            <person name="Leekitcharoenphon P."/>
            <person name="Langridge G.C."/>
            <person name="Lohan A.J."/>
            <person name="Loftus B."/>
            <person name="Lucchini S."/>
            <person name="Ussery D.W."/>
            <person name="Dorman C.J."/>
            <person name="Thomson N.R."/>
            <person name="Vogel J."/>
            <person name="Hinton J.C."/>
        </authorList>
    </citation>
    <scope>NUCLEOTIDE SEQUENCE [LARGE SCALE GENOMIC DNA]</scope>
    <source>
        <strain evidence="3">SL1344</strain>
    </source>
</reference>
<dbReference type="KEGG" id="sey:SL1344_2644"/>
<organism evidence="2 3">
    <name type="scientific">Salmonella typhimurium (strain SL1344)</name>
    <dbReference type="NCBI Taxonomy" id="216597"/>
    <lineage>
        <taxon>Bacteria</taxon>
        <taxon>Pseudomonadati</taxon>
        <taxon>Pseudomonadota</taxon>
        <taxon>Gammaproteobacteria</taxon>
        <taxon>Enterobacterales</taxon>
        <taxon>Enterobacteriaceae</taxon>
        <taxon>Salmonella</taxon>
    </lineage>
</organism>
<name>A0A0H3NGF5_SALTS</name>
<dbReference type="RefSeq" id="WP_000416621.1">
    <property type="nucleotide sequence ID" value="NC_016810.1"/>
</dbReference>
<evidence type="ECO:0000313" key="3">
    <source>
        <dbReference type="Proteomes" id="UP000008962"/>
    </source>
</evidence>
<gene>
    <name evidence="2" type="ordered locus">SL1344_2644</name>
</gene>
<sequence>MEKVIIKLDRRWELAEFAVFTKEYLQLYGFFYALQSRSKEVTSPTEKDGEVWGYSTMPWEGGHSVVNFFRGVYTSTPPEYRPVVKKIQYASPGFIELSALTDIAWQIAELVAAVAASILTANKVYDRVMRTYRQREWAKLKSDKLRLQNQEREIQLVANSVKALEKVMGLSEEQHKYLVRLSGADELVQLKMLLAVFRRATPLAELQESGKADFKGENDKDGKAPQHKN</sequence>
<feature type="region of interest" description="Disordered" evidence="1">
    <location>
        <begin position="208"/>
        <end position="229"/>
    </location>
</feature>
<proteinExistence type="predicted"/>
<dbReference type="EMBL" id="FQ312003">
    <property type="protein sequence ID" value="CBW18746.1"/>
    <property type="molecule type" value="Genomic_DNA"/>
</dbReference>
<dbReference type="HOGENOM" id="CLU_105418_0_0_6"/>
<dbReference type="Proteomes" id="UP000008962">
    <property type="component" value="Chromosome"/>
</dbReference>
<dbReference type="BioCyc" id="SENT216597:SL1344_RS13780-MONOMER"/>